<evidence type="ECO:0000259" key="2">
    <source>
        <dbReference type="Pfam" id="PF00174"/>
    </source>
</evidence>
<proteinExistence type="predicted"/>
<protein>
    <submittedName>
        <fullName evidence="3">Molybdopterin-dependent oxidoreductase</fullName>
    </submittedName>
</protein>
<evidence type="ECO:0000313" key="3">
    <source>
        <dbReference type="EMBL" id="MFC3832067.1"/>
    </source>
</evidence>
<keyword evidence="4" id="KW-1185">Reference proteome</keyword>
<dbReference type="Proteomes" id="UP001595803">
    <property type="component" value="Unassembled WGS sequence"/>
</dbReference>
<dbReference type="Gene3D" id="3.90.420.10">
    <property type="entry name" value="Oxidoreductase, molybdopterin-binding domain"/>
    <property type="match status" value="1"/>
</dbReference>
<organism evidence="3 4">
    <name type="scientific">Deinococcus rufus</name>
    <dbReference type="NCBI Taxonomy" id="2136097"/>
    <lineage>
        <taxon>Bacteria</taxon>
        <taxon>Thermotogati</taxon>
        <taxon>Deinococcota</taxon>
        <taxon>Deinococci</taxon>
        <taxon>Deinococcales</taxon>
        <taxon>Deinococcaceae</taxon>
        <taxon>Deinococcus</taxon>
    </lineage>
</organism>
<gene>
    <name evidence="3" type="ORF">ACFOSB_04295</name>
</gene>
<evidence type="ECO:0000313" key="4">
    <source>
        <dbReference type="Proteomes" id="UP001595803"/>
    </source>
</evidence>
<dbReference type="InterPro" id="IPR000572">
    <property type="entry name" value="OxRdtase_Mopterin-bd_dom"/>
</dbReference>
<dbReference type="EMBL" id="JBHRZG010000004">
    <property type="protein sequence ID" value="MFC3832067.1"/>
    <property type="molecule type" value="Genomic_DNA"/>
</dbReference>
<reference evidence="4" key="1">
    <citation type="journal article" date="2019" name="Int. J. Syst. Evol. Microbiol.">
        <title>The Global Catalogue of Microorganisms (GCM) 10K type strain sequencing project: providing services to taxonomists for standard genome sequencing and annotation.</title>
        <authorList>
            <consortium name="The Broad Institute Genomics Platform"/>
            <consortium name="The Broad Institute Genome Sequencing Center for Infectious Disease"/>
            <person name="Wu L."/>
            <person name="Ma J."/>
        </authorList>
    </citation>
    <scope>NUCLEOTIDE SEQUENCE [LARGE SCALE GENOMIC DNA]</scope>
    <source>
        <strain evidence="4">CCTCC AB 2017081</strain>
    </source>
</reference>
<sequence>MIRRPAVTRHRHAVRRAVVIAALAVSAALNAAGAPPIPARPLPGIPVFEYVRPARPLPPTLPGEATVLTVENGTVRHALTLRQLKALPAVRYRTNHLQLRQDYTYEGVTLRDLAGLAGFQGRNIRVYAANGFATTILASDYMHHPIMLAYSADGSSIPVLRKGPLTVVLPARPARFHQPAYSSAWVWFAERVTPAP</sequence>
<feature type="chain" id="PRO_5046949303" evidence="1">
    <location>
        <begin position="32"/>
        <end position="196"/>
    </location>
</feature>
<feature type="signal peptide" evidence="1">
    <location>
        <begin position="1"/>
        <end position="31"/>
    </location>
</feature>
<feature type="domain" description="Oxidoreductase molybdopterin-binding" evidence="2">
    <location>
        <begin position="101"/>
        <end position="171"/>
    </location>
</feature>
<evidence type="ECO:0000256" key="1">
    <source>
        <dbReference type="SAM" id="SignalP"/>
    </source>
</evidence>
<comment type="caution">
    <text evidence="3">The sequence shown here is derived from an EMBL/GenBank/DDBJ whole genome shotgun (WGS) entry which is preliminary data.</text>
</comment>
<dbReference type="SUPFAM" id="SSF56524">
    <property type="entry name" value="Oxidoreductase molybdopterin-binding domain"/>
    <property type="match status" value="1"/>
</dbReference>
<dbReference type="RefSeq" id="WP_322473453.1">
    <property type="nucleotide sequence ID" value="NZ_JBHRZG010000004.1"/>
</dbReference>
<dbReference type="Pfam" id="PF00174">
    <property type="entry name" value="Oxidored_molyb"/>
    <property type="match status" value="1"/>
</dbReference>
<name>A0ABV7Z3W2_9DEIO</name>
<accession>A0ABV7Z3W2</accession>
<keyword evidence="1" id="KW-0732">Signal</keyword>
<dbReference type="InterPro" id="IPR036374">
    <property type="entry name" value="OxRdtase_Mopterin-bd_sf"/>
</dbReference>